<dbReference type="GO" id="GO:0016887">
    <property type="term" value="F:ATP hydrolysis activity"/>
    <property type="evidence" value="ECO:0007669"/>
    <property type="project" value="InterPro"/>
</dbReference>
<dbReference type="InterPro" id="IPR051782">
    <property type="entry name" value="ABC_Transporter_VariousFunc"/>
</dbReference>
<evidence type="ECO:0000313" key="6">
    <source>
        <dbReference type="Proteomes" id="UP000266622"/>
    </source>
</evidence>
<evidence type="ECO:0000259" key="4">
    <source>
        <dbReference type="PROSITE" id="PS50893"/>
    </source>
</evidence>
<reference evidence="5 6" key="1">
    <citation type="journal article" date="2018" name="Syst. Appl. Microbiol.">
        <title>A new symbiotic nanoarchaeote (Candidatus Nanoclepta minutus) and its host (Zestosphaera tikiterensis gen. nov., sp. nov.) from a New Zealand hot spring.</title>
        <authorList>
            <person name="St John E."/>
            <person name="Liu Y."/>
            <person name="Podar M."/>
            <person name="Stott M.B."/>
            <person name="Meneghin J."/>
            <person name="Chen Z."/>
            <person name="Lagutin K."/>
            <person name="Mitchell K."/>
            <person name="Reysenbach A.L."/>
        </authorList>
    </citation>
    <scope>NUCLEOTIDE SEQUENCE [LARGE SCALE GENOMIC DNA]</scope>
    <source>
        <strain evidence="5">NZ3</strain>
    </source>
</reference>
<comment type="caution">
    <text evidence="5">The sequence shown here is derived from an EMBL/GenBank/DDBJ whole genome shotgun (WGS) entry which is preliminary data.</text>
</comment>
<accession>A0A397WSN1</accession>
<sequence>MFKITKLNAWIEDKRILEDINLEVRPGEIVLIAGPNGSGKTTLARAILNDPKIKKEGKIILGEKDITNLPTHEISKYIYLAFQYPPDIEFLLTKDFLKEMGISDEIYSLFDYLSLPKDILDRGLLTGFSGGERKKFEILLSLLKDYNVYIFDEPDSGLDSESISKLSKILVDLKNKGKCIIVISHISRLFIDIKPDRVYIIERGRIKKVGGYELLKDVEKYEV</sequence>
<name>A0A397WSN1_9ARCH</name>
<keyword evidence="2" id="KW-0547">Nucleotide-binding</keyword>
<dbReference type="PANTHER" id="PTHR42939">
    <property type="entry name" value="ABC TRANSPORTER ATP-BINDING PROTEIN ALBC-RELATED"/>
    <property type="match status" value="1"/>
</dbReference>
<dbReference type="InterPro" id="IPR003593">
    <property type="entry name" value="AAA+_ATPase"/>
</dbReference>
<protein>
    <recommendedName>
        <fullName evidence="4">ABC transporter domain-containing protein</fullName>
    </recommendedName>
</protein>
<evidence type="ECO:0000256" key="2">
    <source>
        <dbReference type="ARBA" id="ARBA00022741"/>
    </source>
</evidence>
<dbReference type="Proteomes" id="UP000266622">
    <property type="component" value="Unassembled WGS sequence"/>
</dbReference>
<organism evidence="5 6">
    <name type="scientific">Candidatus Nanoclepta minutus</name>
    <dbReference type="NCBI Taxonomy" id="1940235"/>
    <lineage>
        <taxon>Archaea</taxon>
        <taxon>Nanobdellota</taxon>
        <taxon>Candidatus Nanoclepta</taxon>
    </lineage>
</organism>
<dbReference type="InterPro" id="IPR017871">
    <property type="entry name" value="ABC_transporter-like_CS"/>
</dbReference>
<dbReference type="SMART" id="SM00382">
    <property type="entry name" value="AAA"/>
    <property type="match status" value="1"/>
</dbReference>
<dbReference type="SUPFAM" id="SSF52540">
    <property type="entry name" value="P-loop containing nucleoside triphosphate hydrolases"/>
    <property type="match status" value="1"/>
</dbReference>
<dbReference type="Gene3D" id="3.40.50.300">
    <property type="entry name" value="P-loop containing nucleotide triphosphate hydrolases"/>
    <property type="match status" value="1"/>
</dbReference>
<proteinExistence type="predicted"/>
<dbReference type="GO" id="GO:0005524">
    <property type="term" value="F:ATP binding"/>
    <property type="evidence" value="ECO:0007669"/>
    <property type="project" value="UniProtKB-KW"/>
</dbReference>
<dbReference type="EMBL" id="MWMI01000001">
    <property type="protein sequence ID" value="RIB35676.1"/>
    <property type="molecule type" value="Genomic_DNA"/>
</dbReference>
<keyword evidence="3" id="KW-0067">ATP-binding</keyword>
<evidence type="ECO:0000313" key="5">
    <source>
        <dbReference type="EMBL" id="RIB35676.1"/>
    </source>
</evidence>
<dbReference type="PROSITE" id="PS00211">
    <property type="entry name" value="ABC_TRANSPORTER_1"/>
    <property type="match status" value="1"/>
</dbReference>
<keyword evidence="1" id="KW-0813">Transport</keyword>
<dbReference type="AlphaFoldDB" id="A0A397WSN1"/>
<dbReference type="InterPro" id="IPR003439">
    <property type="entry name" value="ABC_transporter-like_ATP-bd"/>
</dbReference>
<dbReference type="PROSITE" id="PS50893">
    <property type="entry name" value="ABC_TRANSPORTER_2"/>
    <property type="match status" value="1"/>
</dbReference>
<dbReference type="PANTHER" id="PTHR42939:SF1">
    <property type="entry name" value="ABC TRANSPORTER ATP-BINDING PROTEIN ALBC-RELATED"/>
    <property type="match status" value="1"/>
</dbReference>
<dbReference type="InterPro" id="IPR027417">
    <property type="entry name" value="P-loop_NTPase"/>
</dbReference>
<gene>
    <name evidence="5" type="ORF">BXU00_01085</name>
</gene>
<feature type="domain" description="ABC transporter" evidence="4">
    <location>
        <begin position="2"/>
        <end position="223"/>
    </location>
</feature>
<evidence type="ECO:0000256" key="1">
    <source>
        <dbReference type="ARBA" id="ARBA00022448"/>
    </source>
</evidence>
<evidence type="ECO:0000256" key="3">
    <source>
        <dbReference type="ARBA" id="ARBA00022840"/>
    </source>
</evidence>
<dbReference type="Pfam" id="PF00005">
    <property type="entry name" value="ABC_tran"/>
    <property type="match status" value="1"/>
</dbReference>